<protein>
    <submittedName>
        <fullName evidence="1">Uncharacterized protein</fullName>
    </submittedName>
</protein>
<dbReference type="AlphaFoldDB" id="A0A5J4W2R7"/>
<dbReference type="EMBL" id="SNRW01003669">
    <property type="protein sequence ID" value="KAA6389221.1"/>
    <property type="molecule type" value="Genomic_DNA"/>
</dbReference>
<evidence type="ECO:0000313" key="2">
    <source>
        <dbReference type="Proteomes" id="UP000324800"/>
    </source>
</evidence>
<accession>A0A5J4W2R7</accession>
<comment type="caution">
    <text evidence="1">The sequence shown here is derived from an EMBL/GenBank/DDBJ whole genome shotgun (WGS) entry which is preliminary data.</text>
</comment>
<organism evidence="1 2">
    <name type="scientific">Streblomastix strix</name>
    <dbReference type="NCBI Taxonomy" id="222440"/>
    <lineage>
        <taxon>Eukaryota</taxon>
        <taxon>Metamonada</taxon>
        <taxon>Preaxostyla</taxon>
        <taxon>Oxymonadida</taxon>
        <taxon>Streblomastigidae</taxon>
        <taxon>Streblomastix</taxon>
    </lineage>
</organism>
<dbReference type="Proteomes" id="UP000324800">
    <property type="component" value="Unassembled WGS sequence"/>
</dbReference>
<name>A0A5J4W2R7_9EUKA</name>
<proteinExistence type="predicted"/>
<evidence type="ECO:0000313" key="1">
    <source>
        <dbReference type="EMBL" id="KAA6389221.1"/>
    </source>
</evidence>
<reference evidence="1 2" key="1">
    <citation type="submission" date="2019-03" db="EMBL/GenBank/DDBJ databases">
        <title>Single cell metagenomics reveals metabolic interactions within the superorganism composed of flagellate Streblomastix strix and complex community of Bacteroidetes bacteria on its surface.</title>
        <authorList>
            <person name="Treitli S.C."/>
            <person name="Kolisko M."/>
            <person name="Husnik F."/>
            <person name="Keeling P."/>
            <person name="Hampl V."/>
        </authorList>
    </citation>
    <scope>NUCLEOTIDE SEQUENCE [LARGE SCALE GENOMIC DNA]</scope>
    <source>
        <strain evidence="1">ST1C</strain>
    </source>
</reference>
<gene>
    <name evidence="1" type="ORF">EZS28_015253</name>
</gene>
<sequence length="274" mass="30849">MLSVIDTSDDIAIAVTVRVNDEFAPNRLSVKLLFLISTVRGDTILTAVSLDAKTSVHYYIALYIVPFENFAMDLASDYNVDGGLLSLGEFIFLELLSEMELPQDFKQDPYSLQRMHGKEFLIKIIIKEGIVKIEVLFENTLGWIRIIGIADASCSFEAGNAPDEDGNDKKTVRYQQNGKLSHITDGTKGNQEYVDGQKIGIEVDMTTVPRRATFFVDDVEQPNFVIGIPEAVRFWTCTYYKSSSYTVIKFERLIQSTVKGVEGSKALEWGKEWE</sequence>